<dbReference type="Pfam" id="PF00005">
    <property type="entry name" value="ABC_tran"/>
    <property type="match status" value="1"/>
</dbReference>
<dbReference type="Gene3D" id="3.40.50.300">
    <property type="entry name" value="P-loop containing nucleotide triphosphate hydrolases"/>
    <property type="match status" value="1"/>
</dbReference>
<dbReference type="InterPro" id="IPR051309">
    <property type="entry name" value="ABCF_ATPase"/>
</dbReference>
<dbReference type="InterPro" id="IPR027417">
    <property type="entry name" value="P-loop_NTPase"/>
</dbReference>
<organism evidence="2 3">
    <name type="scientific">Sporosarcina psychrophila</name>
    <name type="common">Bacillus psychrophilus</name>
    <dbReference type="NCBI Taxonomy" id="1476"/>
    <lineage>
        <taxon>Bacteria</taxon>
        <taxon>Bacillati</taxon>
        <taxon>Bacillota</taxon>
        <taxon>Bacilli</taxon>
        <taxon>Bacillales</taxon>
        <taxon>Caryophanaceae</taxon>
        <taxon>Sporosarcina</taxon>
    </lineage>
</organism>
<reference evidence="2 3" key="1">
    <citation type="submission" date="2024-06" db="EMBL/GenBank/DDBJ databases">
        <title>Sorghum-associated microbial communities from plants grown in Nebraska, USA.</title>
        <authorList>
            <person name="Schachtman D."/>
        </authorList>
    </citation>
    <scope>NUCLEOTIDE SEQUENCE [LARGE SCALE GENOMIC DNA]</scope>
    <source>
        <strain evidence="2 3">1288</strain>
    </source>
</reference>
<dbReference type="PANTHER" id="PTHR42855">
    <property type="entry name" value="ABC TRANSPORTER ATP-BINDING SUBUNIT"/>
    <property type="match status" value="1"/>
</dbReference>
<comment type="caution">
    <text evidence="2">The sequence shown here is derived from an EMBL/GenBank/DDBJ whole genome shotgun (WGS) entry which is preliminary data.</text>
</comment>
<dbReference type="EMBL" id="JBEPME010000002">
    <property type="protein sequence ID" value="MET3656803.1"/>
    <property type="molecule type" value="Genomic_DNA"/>
</dbReference>
<dbReference type="Proteomes" id="UP001549104">
    <property type="component" value="Unassembled WGS sequence"/>
</dbReference>
<evidence type="ECO:0000313" key="3">
    <source>
        <dbReference type="Proteomes" id="UP001549104"/>
    </source>
</evidence>
<dbReference type="InterPro" id="IPR003439">
    <property type="entry name" value="ABC_transporter-like_ATP-bd"/>
</dbReference>
<protein>
    <submittedName>
        <fullName evidence="2">ATPase subunit of ABC transporter with duplicated ATPase domains</fullName>
    </submittedName>
</protein>
<accession>A0ABV2K6T9</accession>
<gene>
    <name evidence="2" type="ORF">ABIC55_001890</name>
</gene>
<keyword evidence="3" id="KW-1185">Reference proteome</keyword>
<dbReference type="SUPFAM" id="SSF52540">
    <property type="entry name" value="P-loop containing nucleoside triphosphate hydrolases"/>
    <property type="match status" value="1"/>
</dbReference>
<name>A0ABV2K6T9_SPOPS</name>
<dbReference type="PANTHER" id="PTHR42855:SF2">
    <property type="entry name" value="DRUG RESISTANCE ABC TRANSPORTER,ATP-BINDING PROTEIN"/>
    <property type="match status" value="1"/>
</dbReference>
<proteinExistence type="predicted"/>
<sequence length="79" mass="8998">MEQICFEIKNVEMTYLDKEILKIERLTVHQFDRIGIVGKNVAGKSTLLKLLANNIKPTRGTVKLHVEGGYFEQLEAPLL</sequence>
<evidence type="ECO:0000313" key="2">
    <source>
        <dbReference type="EMBL" id="MET3656803.1"/>
    </source>
</evidence>
<evidence type="ECO:0000259" key="1">
    <source>
        <dbReference type="Pfam" id="PF00005"/>
    </source>
</evidence>
<feature type="domain" description="ABC transporter" evidence="1">
    <location>
        <begin position="25"/>
        <end position="65"/>
    </location>
</feature>